<evidence type="ECO:0000313" key="2">
    <source>
        <dbReference type="EMBL" id="HIR93069.1"/>
    </source>
</evidence>
<feature type="transmembrane region" description="Helical" evidence="1">
    <location>
        <begin position="102"/>
        <end position="124"/>
    </location>
</feature>
<comment type="caution">
    <text evidence="2">The sequence shown here is derived from an EMBL/GenBank/DDBJ whole genome shotgun (WGS) entry which is preliminary data.</text>
</comment>
<keyword evidence="1" id="KW-1133">Transmembrane helix</keyword>
<feature type="transmembrane region" description="Helical" evidence="1">
    <location>
        <begin position="60"/>
        <end position="81"/>
    </location>
</feature>
<accession>A0A9D1JFM4</accession>
<evidence type="ECO:0000313" key="3">
    <source>
        <dbReference type="Proteomes" id="UP000886841"/>
    </source>
</evidence>
<dbReference type="EMBL" id="DVHU01000060">
    <property type="protein sequence ID" value="HIR93069.1"/>
    <property type="molecule type" value="Genomic_DNA"/>
</dbReference>
<name>A0A9D1JFM4_9FIRM</name>
<reference evidence="2" key="1">
    <citation type="submission" date="2020-10" db="EMBL/GenBank/DDBJ databases">
        <authorList>
            <person name="Gilroy R."/>
        </authorList>
    </citation>
    <scope>NUCLEOTIDE SEQUENCE</scope>
    <source>
        <strain evidence="2">ChiSxjej1B13-7041</strain>
    </source>
</reference>
<dbReference type="Proteomes" id="UP000886841">
    <property type="component" value="Unassembled WGS sequence"/>
</dbReference>
<protein>
    <submittedName>
        <fullName evidence="2">Uncharacterized protein</fullName>
    </submittedName>
</protein>
<evidence type="ECO:0000256" key="1">
    <source>
        <dbReference type="SAM" id="Phobius"/>
    </source>
</evidence>
<feature type="transmembrane region" description="Helical" evidence="1">
    <location>
        <begin position="161"/>
        <end position="180"/>
    </location>
</feature>
<keyword evidence="1" id="KW-0472">Membrane</keyword>
<feature type="transmembrane region" description="Helical" evidence="1">
    <location>
        <begin position="21"/>
        <end position="40"/>
    </location>
</feature>
<organism evidence="2 3">
    <name type="scientific">Candidatus Egerieimonas intestinavium</name>
    <dbReference type="NCBI Taxonomy" id="2840777"/>
    <lineage>
        <taxon>Bacteria</taxon>
        <taxon>Bacillati</taxon>
        <taxon>Bacillota</taxon>
        <taxon>Clostridia</taxon>
        <taxon>Lachnospirales</taxon>
        <taxon>Lachnospiraceae</taxon>
        <taxon>Lachnospiraceae incertae sedis</taxon>
        <taxon>Candidatus Egerieimonas</taxon>
    </lineage>
</organism>
<feature type="transmembrane region" description="Helical" evidence="1">
    <location>
        <begin position="200"/>
        <end position="220"/>
    </location>
</feature>
<dbReference type="AlphaFoldDB" id="A0A9D1JFM4"/>
<gene>
    <name evidence="2" type="ORF">IAB98_06595</name>
</gene>
<sequence>MGDRSKVGNWIRVCAYRFKTIGWLGILPPLLLALIIPLVMRNEVGAGQSVSSAYEWAMGTLENLNLVLGIVWPLLALKGYFKSSSKEYFFYLEEGWGLGKSLQICLSYALLTSLVFLYMVLVTGEQMGVDTYLRDYFALIAELVFIQGVFLFVAFAAESTLVAVIAVIGVNLTQWQNYPMDWIWLIFKQGSNYLSGNRHMPVKCGMILCGLLLLGATAWISKRKKF</sequence>
<feature type="transmembrane region" description="Helical" evidence="1">
    <location>
        <begin position="136"/>
        <end position="154"/>
    </location>
</feature>
<reference evidence="2" key="2">
    <citation type="journal article" date="2021" name="PeerJ">
        <title>Extensive microbial diversity within the chicken gut microbiome revealed by metagenomics and culture.</title>
        <authorList>
            <person name="Gilroy R."/>
            <person name="Ravi A."/>
            <person name="Getino M."/>
            <person name="Pursley I."/>
            <person name="Horton D.L."/>
            <person name="Alikhan N.F."/>
            <person name="Baker D."/>
            <person name="Gharbi K."/>
            <person name="Hall N."/>
            <person name="Watson M."/>
            <person name="Adriaenssens E.M."/>
            <person name="Foster-Nyarko E."/>
            <person name="Jarju S."/>
            <person name="Secka A."/>
            <person name="Antonio M."/>
            <person name="Oren A."/>
            <person name="Chaudhuri R.R."/>
            <person name="La Ragione R."/>
            <person name="Hildebrand F."/>
            <person name="Pallen M.J."/>
        </authorList>
    </citation>
    <scope>NUCLEOTIDE SEQUENCE</scope>
    <source>
        <strain evidence="2">ChiSxjej1B13-7041</strain>
    </source>
</reference>
<proteinExistence type="predicted"/>
<keyword evidence="1" id="KW-0812">Transmembrane</keyword>